<organism evidence="8 9">
    <name type="scientific">Ranatra chinensis</name>
    <dbReference type="NCBI Taxonomy" id="642074"/>
    <lineage>
        <taxon>Eukaryota</taxon>
        <taxon>Metazoa</taxon>
        <taxon>Ecdysozoa</taxon>
        <taxon>Arthropoda</taxon>
        <taxon>Hexapoda</taxon>
        <taxon>Insecta</taxon>
        <taxon>Pterygota</taxon>
        <taxon>Neoptera</taxon>
        <taxon>Paraneoptera</taxon>
        <taxon>Hemiptera</taxon>
        <taxon>Heteroptera</taxon>
        <taxon>Panheteroptera</taxon>
        <taxon>Nepomorpha</taxon>
        <taxon>Nepidae</taxon>
        <taxon>Ranatrinae</taxon>
        <taxon>Ranatra</taxon>
    </lineage>
</organism>
<dbReference type="GO" id="GO:0016787">
    <property type="term" value="F:hydrolase activity"/>
    <property type="evidence" value="ECO:0007669"/>
    <property type="project" value="UniProtKB-KW"/>
</dbReference>
<dbReference type="Proteomes" id="UP001558652">
    <property type="component" value="Unassembled WGS sequence"/>
</dbReference>
<dbReference type="Pfam" id="PF02889">
    <property type="entry name" value="Sec63"/>
    <property type="match status" value="2"/>
</dbReference>
<dbReference type="InterPro" id="IPR003593">
    <property type="entry name" value="AAA+_ATPase"/>
</dbReference>
<evidence type="ECO:0000259" key="7">
    <source>
        <dbReference type="PROSITE" id="PS51194"/>
    </source>
</evidence>
<dbReference type="Pfam" id="PF23445">
    <property type="entry name" value="WHD_SNRNP200"/>
    <property type="match status" value="2"/>
</dbReference>
<dbReference type="EMBL" id="JBFDAA010000006">
    <property type="protein sequence ID" value="KAL1131350.1"/>
    <property type="molecule type" value="Genomic_DNA"/>
</dbReference>
<dbReference type="InterPro" id="IPR001650">
    <property type="entry name" value="Helicase_C-like"/>
</dbReference>
<dbReference type="FunFam" id="1.10.10.10:FF:000024">
    <property type="entry name" value="U5 small nuclear ribonucleoprotein helicase"/>
    <property type="match status" value="1"/>
</dbReference>
<dbReference type="GO" id="GO:0005524">
    <property type="term" value="F:ATP binding"/>
    <property type="evidence" value="ECO:0007669"/>
    <property type="project" value="UniProtKB-KW"/>
</dbReference>
<dbReference type="SUPFAM" id="SSF46785">
    <property type="entry name" value="Winged helix' DNA-binding domain"/>
    <property type="match status" value="2"/>
</dbReference>
<keyword evidence="1" id="KW-0547">Nucleotide-binding</keyword>
<dbReference type="SUPFAM" id="SSF52540">
    <property type="entry name" value="P-loop containing nucleoside triphosphate hydrolases"/>
    <property type="match status" value="4"/>
</dbReference>
<dbReference type="Pfam" id="PF00270">
    <property type="entry name" value="DEAD"/>
    <property type="match status" value="2"/>
</dbReference>
<evidence type="ECO:0000256" key="1">
    <source>
        <dbReference type="ARBA" id="ARBA00022741"/>
    </source>
</evidence>
<evidence type="ECO:0000256" key="5">
    <source>
        <dbReference type="ARBA" id="ARBA00054527"/>
    </source>
</evidence>
<dbReference type="FunFam" id="3.40.50.300:FF:000231">
    <property type="entry name" value="Activating signal cointegrator 1 complex subunit 3"/>
    <property type="match status" value="1"/>
</dbReference>
<dbReference type="InterPro" id="IPR036388">
    <property type="entry name" value="WH-like_DNA-bd_sf"/>
</dbReference>
<dbReference type="SUPFAM" id="SSF158702">
    <property type="entry name" value="Sec63 N-terminal domain-like"/>
    <property type="match status" value="2"/>
</dbReference>
<dbReference type="Gene3D" id="3.40.50.300">
    <property type="entry name" value="P-loop containing nucleotide triphosphate hydrolases"/>
    <property type="match status" value="4"/>
</dbReference>
<dbReference type="Gene3D" id="1.10.3380.10">
    <property type="entry name" value="Sec63 N-terminal domain-like domain"/>
    <property type="match status" value="2"/>
</dbReference>
<evidence type="ECO:0000313" key="9">
    <source>
        <dbReference type="Proteomes" id="UP001558652"/>
    </source>
</evidence>
<dbReference type="Pfam" id="PF00271">
    <property type="entry name" value="Helicase_C"/>
    <property type="match status" value="2"/>
</dbReference>
<keyword evidence="2" id="KW-0378">Hydrolase</keyword>
<dbReference type="SMART" id="SM00490">
    <property type="entry name" value="HELICc"/>
    <property type="match status" value="2"/>
</dbReference>
<keyword evidence="3" id="KW-0347">Helicase</keyword>
<dbReference type="InterPro" id="IPR036390">
    <property type="entry name" value="WH_DNA-bd_sf"/>
</dbReference>
<dbReference type="InterPro" id="IPR014756">
    <property type="entry name" value="Ig_E-set"/>
</dbReference>
<proteinExistence type="predicted"/>
<dbReference type="InterPro" id="IPR057842">
    <property type="entry name" value="WH_MER3"/>
</dbReference>
<evidence type="ECO:0000256" key="3">
    <source>
        <dbReference type="ARBA" id="ARBA00022806"/>
    </source>
</evidence>
<comment type="caution">
    <text evidence="8">The sequence shown here is derived from an EMBL/GenBank/DDBJ whole genome shotgun (WGS) entry which is preliminary data.</text>
</comment>
<dbReference type="InterPro" id="IPR035892">
    <property type="entry name" value="C2_domain_sf"/>
</dbReference>
<dbReference type="FunFam" id="2.60.40.150:FF:000004">
    <property type="entry name" value="RNA helicase, activating signal cointegrator 1"/>
    <property type="match status" value="1"/>
</dbReference>
<evidence type="ECO:0000256" key="2">
    <source>
        <dbReference type="ARBA" id="ARBA00022801"/>
    </source>
</evidence>
<dbReference type="GO" id="GO:0032991">
    <property type="term" value="C:protein-containing complex"/>
    <property type="evidence" value="ECO:0007669"/>
    <property type="project" value="UniProtKB-ARBA"/>
</dbReference>
<name>A0ABD0YJH1_9HEMI</name>
<dbReference type="InterPro" id="IPR014001">
    <property type="entry name" value="Helicase_ATP-bd"/>
</dbReference>
<feature type="domain" description="Helicase C-terminal" evidence="7">
    <location>
        <begin position="283"/>
        <end position="497"/>
    </location>
</feature>
<evidence type="ECO:0000256" key="4">
    <source>
        <dbReference type="ARBA" id="ARBA00022840"/>
    </source>
</evidence>
<dbReference type="PROSITE" id="PS51194">
    <property type="entry name" value="HELICASE_CTER"/>
    <property type="match status" value="2"/>
</dbReference>
<dbReference type="GO" id="GO:0004386">
    <property type="term" value="F:helicase activity"/>
    <property type="evidence" value="ECO:0007669"/>
    <property type="project" value="UniProtKB-KW"/>
</dbReference>
<dbReference type="PANTHER" id="PTHR47961">
    <property type="entry name" value="DNA POLYMERASE THETA, PUTATIVE (AFU_ORTHOLOGUE AFUA_1G05260)-RELATED"/>
    <property type="match status" value="1"/>
</dbReference>
<dbReference type="CDD" id="cd18795">
    <property type="entry name" value="SF2_C_Ski2"/>
    <property type="match status" value="2"/>
</dbReference>
<feature type="domain" description="Helicase C-terminal" evidence="7">
    <location>
        <begin position="1122"/>
        <end position="1330"/>
    </location>
</feature>
<reference evidence="8 9" key="1">
    <citation type="submission" date="2024-07" db="EMBL/GenBank/DDBJ databases">
        <title>Chromosome-level genome assembly of the water stick insect Ranatra chinensis (Heteroptera: Nepidae).</title>
        <authorList>
            <person name="Liu X."/>
        </authorList>
    </citation>
    <scope>NUCLEOTIDE SEQUENCE [LARGE SCALE GENOMIC DNA]</scope>
    <source>
        <strain evidence="8">Cailab_2021Rc</strain>
        <tissue evidence="8">Muscle</tissue>
    </source>
</reference>
<evidence type="ECO:0000259" key="6">
    <source>
        <dbReference type="PROSITE" id="PS51192"/>
    </source>
</evidence>
<feature type="domain" description="Helicase ATP-binding" evidence="6">
    <location>
        <begin position="65"/>
        <end position="248"/>
    </location>
</feature>
<dbReference type="CDD" id="cd18020">
    <property type="entry name" value="DEXHc_ASCC3_1"/>
    <property type="match status" value="1"/>
</dbReference>
<dbReference type="PANTHER" id="PTHR47961:SF13">
    <property type="entry name" value="ACTIVATING SIGNAL COINTEGRATOR 1 COMPLEX SUBUNIT 3"/>
    <property type="match status" value="1"/>
</dbReference>
<dbReference type="FunFam" id="1.10.10.10:FF:000012">
    <property type="entry name" value="U5 small nuclear ribonucleoprotein helicase"/>
    <property type="match status" value="1"/>
</dbReference>
<dbReference type="FunFam" id="3.40.50.300:FF:000102">
    <property type="entry name" value="RNA helicase, activating signal cointegrator 1"/>
    <property type="match status" value="1"/>
</dbReference>
<dbReference type="SUPFAM" id="SSF81296">
    <property type="entry name" value="E set domains"/>
    <property type="match status" value="1"/>
</dbReference>
<dbReference type="FunFam" id="1.10.3380.10:FF:000001">
    <property type="entry name" value="U5 small nuclear ribonucleoprotein helicase"/>
    <property type="match status" value="1"/>
</dbReference>
<dbReference type="FunFam" id="3.40.50.300:FF:000198">
    <property type="entry name" value="Activating signal cointegrator 1 complex subunit"/>
    <property type="match status" value="1"/>
</dbReference>
<dbReference type="InterPro" id="IPR004179">
    <property type="entry name" value="Sec63-dom"/>
</dbReference>
<evidence type="ECO:0000313" key="8">
    <source>
        <dbReference type="EMBL" id="KAL1131350.1"/>
    </source>
</evidence>
<dbReference type="Gene3D" id="2.60.40.150">
    <property type="entry name" value="C2 domain"/>
    <property type="match status" value="2"/>
</dbReference>
<dbReference type="SMART" id="SM00973">
    <property type="entry name" value="Sec63"/>
    <property type="match status" value="2"/>
</dbReference>
<dbReference type="InterPro" id="IPR050474">
    <property type="entry name" value="Hel308_SKI2-like"/>
</dbReference>
<dbReference type="FunFam" id="1.10.3380.10:FF:000002">
    <property type="entry name" value="Activating signal cointegrator 1 complex subunit 3"/>
    <property type="match status" value="1"/>
</dbReference>
<dbReference type="Gene3D" id="1.10.10.10">
    <property type="entry name" value="Winged helix-like DNA-binding domain superfamily/Winged helix DNA-binding domain"/>
    <property type="match status" value="2"/>
</dbReference>
<dbReference type="InterPro" id="IPR011545">
    <property type="entry name" value="DEAD/DEAH_box_helicase_dom"/>
</dbReference>
<evidence type="ECO:0008006" key="10">
    <source>
        <dbReference type="Google" id="ProtNLM"/>
    </source>
</evidence>
<keyword evidence="4" id="KW-0067">ATP-binding</keyword>
<comment type="function">
    <text evidence="5">Catalyzes the ATP-dependent unwinding of U4/U6 RNA duplices, an essential step in the assembly of a catalytically active spliceosome. Plays a role in pre-mRNA splicing.</text>
</comment>
<sequence>MKLLLPDGVERIDTKQYEEVNIPAAEQAPVGVGNKLVPVSSLDEVGQLAFAGVKNLNRIQSVVFETAYYTNENLLICAPTGAGKTNIALLTIIHEVRNNIVDGVLKKEQFKIVYVAPMKALAAEMTANFTRKLNPLGISVRELTGDMQLTKKEILQTQILVTTPEKWDVVTRKGTGDAALTKLVKLLIIDEVHLLHGDRGPVVEALVARTLRQVESSQSMIRIVGLSATLPNYLDVARFLNVNPYKGLFYFDGRFRPVPLCQTFIGVKATKSLQQMTDMDSVCYDKVFDMVQKGHQVMVFVHARNATVRTADVLIEIAKQNGQLKYFQPENNATTGNAAHAMAKAKSKQLGDMFSNGFSVHHAGLLRSDRNLVEKYFDSGLIKVLVCTSTLAWGVNLPAHAVIIRGTEIYDAKHGTFIDLGILDVLQIFGRAGRPQFDTSGHGFIITSHNKLSHYLSLLTNQVSIESNFINFLADNLNAEVSLGTVTNVDEAVEWLSYTYLFVRMRINPQVYGLNYQDVIDDPNLDTRRKELIDVAAKALDKAKMVRYNRRTGDLAITDLGRTASNFYIKYNTVEVFNELMTAVMSESEILSLVAHSHEFQQLKVRDDEMIELEELLNTCEYEVAGGKENLHGKVNILMQTFLSRSRVNSFSLMSDLSYINQNAVRIMRALFEITLRSNNALLAGRLLQLTLMMERQQWHWETPLRQFPILNQNIIEKIEQRDLSVENIREMDAREIGIILRHQKMGIVVKRCAFEFPLLEMSASLHPITRTVLRVKLSITPNFKWNDKVHGKTSEPFWIWVEEPNDNSIYHSEYFLVTKKQVIHEETQELVITMPLCDPIPPQYIIKATSDRWLRSVSILPIAVQNLILPESHPPHTELLDLQPLPVTALHYPLYESIYKFSHFNPIQTQIFHCLYHTDCNVLLGAPTGSGKTIVAEIAMFRVFSKYPGSKVVYVAPLKALVREKIQDWTARLGKNLSLSVVELTGDVTPDVQAISRSDVIVTTPEKWDGISRSWQTRSYVQKVRLIILDEVHLLGEERGPVLEVIVSRTNFISAHTEKPLRIVALSTALANARDLANWLGIKEMGLYNFRPSVRPVPLEVHINGFPGKHYCPRMATMNKPTFQAICQHSPSQPALIFVSSRRQTRLTALDLIACLAAEDNPKQWLHTSEQEMDQIISSVRDSNLRLTLAFGIGLHHAGLQDRDRKTVEELFVNQKIQVLVATATLAWGVNLPAHLVVVKGTEYYDGKTKRYVDMPITDVLQMMGRAGRPQYDNQGVAVILVHDVKKNFYRKFLYEPFPVESSLLEVLPDHLSAEIVAGTIKTKQEALEYLTWTYFFRRLLKNPTYYGLESLDPSDVNGYLSQLVNKSLHTLYSAGCISIEEDERSLTTTSMGRIAAYYYLSHQTMLHLHNALKPDLTLEQCLQVMCDVYEFSQLPVRHNEDILNGDLAKLCPWPVDPLKLDSSHTKTNLLLQAHFSRVTLPCADYYTDLKSVLDQTIRVLQGMIDVSAESGWLALTLRLQQLIQMIIQGRWLTDSPITILPHIEMYMVPALHAKSEFATLPDAVHAANKGYSYVARLFSPQLDEGQIEQVYQTLSVLPILKTSLRVQGCWEDSVKQKKSNEPLEVFMEQEYVVMVNLTRSNKQIQNKAYTPQYHKGKSEGWFLTLGNAENGELLAMRRVSGPRHKTSVQLSFYPPQKLGDYYLFFTLKRI</sequence>
<dbReference type="PROSITE" id="PS51192">
    <property type="entry name" value="HELICASE_ATP_BIND_1"/>
    <property type="match status" value="2"/>
</dbReference>
<keyword evidence="9" id="KW-1185">Reference proteome</keyword>
<dbReference type="Gene3D" id="1.10.150.20">
    <property type="entry name" value="5' to 3' exonuclease, C-terminal subdomain"/>
    <property type="match status" value="1"/>
</dbReference>
<accession>A0ABD0YJH1</accession>
<dbReference type="FunFam" id="1.10.150.20:FF:000004">
    <property type="entry name" value="U5 small nuclear ribonucleoprotein helicase"/>
    <property type="match status" value="1"/>
</dbReference>
<dbReference type="InterPro" id="IPR027417">
    <property type="entry name" value="P-loop_NTPase"/>
</dbReference>
<dbReference type="FunFam" id="3.40.50.300:FF:000062">
    <property type="entry name" value="U5 small nuclear ribonucleoprotein helicase"/>
    <property type="match status" value="1"/>
</dbReference>
<dbReference type="SMART" id="SM00382">
    <property type="entry name" value="AAA"/>
    <property type="match status" value="2"/>
</dbReference>
<gene>
    <name evidence="8" type="ORF">AAG570_010968</name>
</gene>
<feature type="domain" description="Helicase ATP-binding" evidence="6">
    <location>
        <begin position="914"/>
        <end position="1089"/>
    </location>
</feature>
<dbReference type="SMART" id="SM00487">
    <property type="entry name" value="DEXDc"/>
    <property type="match status" value="2"/>
</dbReference>
<dbReference type="CDD" id="cd18022">
    <property type="entry name" value="DEXHc_ASCC3_2"/>
    <property type="match status" value="1"/>
</dbReference>
<protein>
    <recommendedName>
        <fullName evidence="10">Activating signal cointegrator 1 complex subunit 3</fullName>
    </recommendedName>
</protein>